<comment type="caution">
    <text evidence="1">The sequence shown here is derived from an EMBL/GenBank/DDBJ whole genome shotgun (WGS) entry which is preliminary data.</text>
</comment>
<name>A0A915Z0L2_9GLOM</name>
<reference evidence="1" key="1">
    <citation type="submission" date="2020-05" db="EMBL/GenBank/DDBJ databases">
        <authorList>
            <person name="Rincon C."/>
            <person name="Sanders R I."/>
            <person name="Robbins C."/>
            <person name="Chaturvedi A."/>
        </authorList>
    </citation>
    <scope>NUCLEOTIDE SEQUENCE</scope>
    <source>
        <strain evidence="1">CHB12</strain>
    </source>
</reference>
<dbReference type="Proteomes" id="UP000684084">
    <property type="component" value="Unassembled WGS sequence"/>
</dbReference>
<evidence type="ECO:0000313" key="1">
    <source>
        <dbReference type="EMBL" id="CAB5356709.1"/>
    </source>
</evidence>
<evidence type="ECO:0000313" key="2">
    <source>
        <dbReference type="Proteomes" id="UP000684084"/>
    </source>
</evidence>
<dbReference type="VEuPathDB" id="FungiDB:RhiirFUN_010679"/>
<proteinExistence type="predicted"/>
<dbReference type="EMBL" id="CAGKOT010000010">
    <property type="protein sequence ID" value="CAB5356709.1"/>
    <property type="molecule type" value="Genomic_DNA"/>
</dbReference>
<protein>
    <recommendedName>
        <fullName evidence="3">Serine-threonine/tyrosine-protein kinase catalytic domain-containing protein</fullName>
    </recommendedName>
</protein>
<dbReference type="AlphaFoldDB" id="A0A915Z0L2"/>
<dbReference type="OrthoDB" id="2440054at2759"/>
<sequence>MARCWNSNPSERPTINEINFELWDGSFKQAEKKRLELIQFKKLGPEFYEKSHSKAIYTSRASSSLISRSSTKLSSIISFNSFNAKQEYNTKEIDLDIDINNIPSSSARNINSAAQDTFNSQNQNGIYISRPLSVTKDSSRKRNFEELKIETQKNSKHFKADSYEELY</sequence>
<gene>
    <name evidence="1" type="ORF">CHRIB12_LOCUS6501</name>
</gene>
<accession>A0A915Z0L2</accession>
<organism evidence="1 2">
    <name type="scientific">Rhizophagus irregularis</name>
    <dbReference type="NCBI Taxonomy" id="588596"/>
    <lineage>
        <taxon>Eukaryota</taxon>
        <taxon>Fungi</taxon>
        <taxon>Fungi incertae sedis</taxon>
        <taxon>Mucoromycota</taxon>
        <taxon>Glomeromycotina</taxon>
        <taxon>Glomeromycetes</taxon>
        <taxon>Glomerales</taxon>
        <taxon>Glomeraceae</taxon>
        <taxon>Rhizophagus</taxon>
    </lineage>
</organism>
<evidence type="ECO:0008006" key="3">
    <source>
        <dbReference type="Google" id="ProtNLM"/>
    </source>
</evidence>